<reference evidence="2 3" key="1">
    <citation type="journal article" date="2017" name="Environ. Microbiol.">
        <title>Decay of the glycolytic pathway and adaptation to intranuclear parasitism within Enterocytozoonidae microsporidia.</title>
        <authorList>
            <person name="Wiredu Boakye D."/>
            <person name="Jaroenlak P."/>
            <person name="Prachumwat A."/>
            <person name="Williams T.A."/>
            <person name="Bateman K.S."/>
            <person name="Itsathitphaisarn O."/>
            <person name="Sritunyalucksana K."/>
            <person name="Paszkiewicz K.H."/>
            <person name="Moore K.A."/>
            <person name="Stentiford G.D."/>
            <person name="Williams B.A."/>
        </authorList>
    </citation>
    <scope>NUCLEOTIDE SEQUENCE [LARGE SCALE GENOMIC DNA]</scope>
    <source>
        <strain evidence="2 3">TH1</strain>
    </source>
</reference>
<evidence type="ECO:0000313" key="3">
    <source>
        <dbReference type="Proteomes" id="UP000192758"/>
    </source>
</evidence>
<gene>
    <name evidence="2" type="ORF">EHP00_1887</name>
</gene>
<dbReference type="InterPro" id="IPR024445">
    <property type="entry name" value="Tnp_ISXO2-like"/>
</dbReference>
<name>A0A1W0E2Y0_9MICR</name>
<comment type="caution">
    <text evidence="2">The sequence shown here is derived from an EMBL/GenBank/DDBJ whole genome shotgun (WGS) entry which is preliminary data.</text>
</comment>
<dbReference type="InterPro" id="IPR053164">
    <property type="entry name" value="IS1016-like_transposase"/>
</dbReference>
<dbReference type="PANTHER" id="PTHR47163">
    <property type="entry name" value="DDE_TNP_IS1595 DOMAIN-CONTAINING PROTEIN"/>
    <property type="match status" value="1"/>
</dbReference>
<proteinExistence type="predicted"/>
<dbReference type="OrthoDB" id="2192452at2759"/>
<dbReference type="AlphaFoldDB" id="A0A1W0E2Y0"/>
<evidence type="ECO:0000259" key="1">
    <source>
        <dbReference type="Pfam" id="PF12762"/>
    </source>
</evidence>
<evidence type="ECO:0000313" key="2">
    <source>
        <dbReference type="EMBL" id="OQS53595.1"/>
    </source>
</evidence>
<dbReference type="Proteomes" id="UP000192758">
    <property type="component" value="Unassembled WGS sequence"/>
</dbReference>
<dbReference type="PANTHER" id="PTHR47163:SF2">
    <property type="entry name" value="SI:DKEY-17M8.2"/>
    <property type="match status" value="1"/>
</dbReference>
<sequence length="84" mass="9850">MQTLADIIIARVHPKSVIHTDSWKGYENLKNYFIHYKVNYSLHYVDPLTGIHTKSIEGNWAPLKNILAISGEQRKIFGYHWQLQ</sequence>
<dbReference type="Pfam" id="PF12762">
    <property type="entry name" value="DDE_Tnp_IS1595"/>
    <property type="match status" value="1"/>
</dbReference>
<keyword evidence="3" id="KW-1185">Reference proteome</keyword>
<organism evidence="2 3">
    <name type="scientific">Ecytonucleospora hepatopenaei</name>
    <dbReference type="NCBI Taxonomy" id="646526"/>
    <lineage>
        <taxon>Eukaryota</taxon>
        <taxon>Fungi</taxon>
        <taxon>Fungi incertae sedis</taxon>
        <taxon>Microsporidia</taxon>
        <taxon>Enterocytozoonidae</taxon>
        <taxon>Ecytonucleospora</taxon>
    </lineage>
</organism>
<accession>A0A1W0E2Y0</accession>
<protein>
    <recommendedName>
        <fullName evidence="1">ISXO2-like transposase domain-containing protein</fullName>
    </recommendedName>
</protein>
<dbReference type="VEuPathDB" id="MicrosporidiaDB:EHP00_1887"/>
<dbReference type="EMBL" id="MNPJ01000028">
    <property type="protein sequence ID" value="OQS53595.1"/>
    <property type="molecule type" value="Genomic_DNA"/>
</dbReference>
<feature type="domain" description="ISXO2-like transposase" evidence="1">
    <location>
        <begin position="2"/>
        <end position="65"/>
    </location>
</feature>